<gene>
    <name evidence="2" type="ORF">EVA_19987</name>
</gene>
<accession>J9FAG9</accession>
<dbReference type="AlphaFoldDB" id="J9FAG9"/>
<proteinExistence type="predicted"/>
<sequence>MREVAARASASASMGEGAPRAPLVTVVSGRGGVGKTTLVAALAACAARAGLRAAVLDLDLMCGDLPSVFGVDGFKGMEGLVAHERDGMIAECDVEATAMRIGPGLTLWGPLAEGERAELFGTPVEQLIGVLRGAADV</sequence>
<feature type="non-terminal residue" evidence="2">
    <location>
        <position position="137"/>
    </location>
</feature>
<dbReference type="Pfam" id="PF01656">
    <property type="entry name" value="CbiA"/>
    <property type="match status" value="1"/>
</dbReference>
<dbReference type="InterPro" id="IPR002586">
    <property type="entry name" value="CobQ/CobB/MinD/ParA_Nub-bd_dom"/>
</dbReference>
<comment type="caution">
    <text evidence="2">The sequence shown here is derived from an EMBL/GenBank/DDBJ whole genome shotgun (WGS) entry which is preliminary data.</text>
</comment>
<evidence type="ECO:0000313" key="2">
    <source>
        <dbReference type="EMBL" id="EJW91906.1"/>
    </source>
</evidence>
<dbReference type="SUPFAM" id="SSF52540">
    <property type="entry name" value="P-loop containing nucleoside triphosphate hydrolases"/>
    <property type="match status" value="1"/>
</dbReference>
<dbReference type="EMBL" id="AMCI01007872">
    <property type="protein sequence ID" value="EJW91906.1"/>
    <property type="molecule type" value="Genomic_DNA"/>
</dbReference>
<evidence type="ECO:0000259" key="1">
    <source>
        <dbReference type="Pfam" id="PF01656"/>
    </source>
</evidence>
<dbReference type="InterPro" id="IPR027417">
    <property type="entry name" value="P-loop_NTPase"/>
</dbReference>
<dbReference type="Gene3D" id="3.40.50.300">
    <property type="entry name" value="P-loop containing nucleotide triphosphate hydrolases"/>
    <property type="match status" value="1"/>
</dbReference>
<organism evidence="2">
    <name type="scientific">gut metagenome</name>
    <dbReference type="NCBI Taxonomy" id="749906"/>
    <lineage>
        <taxon>unclassified sequences</taxon>
        <taxon>metagenomes</taxon>
        <taxon>organismal metagenomes</taxon>
    </lineage>
</organism>
<protein>
    <submittedName>
        <fullName evidence="2">Protein containing Cobyrinic acid a,c-diamide synthase domain protein</fullName>
    </submittedName>
</protein>
<name>J9FAG9_9ZZZZ</name>
<feature type="domain" description="CobQ/CobB/MinD/ParA nucleotide binding" evidence="1">
    <location>
        <begin position="24"/>
        <end position="66"/>
    </location>
</feature>
<reference evidence="2" key="1">
    <citation type="journal article" date="2012" name="PLoS ONE">
        <title>Gene sets for utilization of primary and secondary nutrition supplies in the distal gut of endangered iberian lynx.</title>
        <authorList>
            <person name="Alcaide M."/>
            <person name="Messina E."/>
            <person name="Richter M."/>
            <person name="Bargiela R."/>
            <person name="Peplies J."/>
            <person name="Huws S.A."/>
            <person name="Newbold C.J."/>
            <person name="Golyshin P.N."/>
            <person name="Simon M.A."/>
            <person name="Lopez G."/>
            <person name="Yakimov M.M."/>
            <person name="Ferrer M."/>
        </authorList>
    </citation>
    <scope>NUCLEOTIDE SEQUENCE</scope>
</reference>